<evidence type="ECO:0000313" key="1">
    <source>
        <dbReference type="EMBL" id="CAC49000.1"/>
    </source>
</evidence>
<dbReference type="EnsemblBacteria" id="CAC49000">
    <property type="protein sequence ID" value="CAC49000"/>
    <property type="gene ID" value="SM_b21027"/>
</dbReference>
<dbReference type="AlphaFoldDB" id="Q92VU8"/>
<keyword evidence="2" id="KW-1185">Reference proteome</keyword>
<gene>
    <name evidence="1" type="ORF">SM_b21027</name>
</gene>
<evidence type="ECO:0000313" key="2">
    <source>
        <dbReference type="Proteomes" id="UP000001976"/>
    </source>
</evidence>
<dbReference type="PIR" id="H95916">
    <property type="entry name" value="H95916"/>
</dbReference>
<organism evidence="1 2">
    <name type="scientific">Rhizobium meliloti (strain 1021)</name>
    <name type="common">Ensifer meliloti</name>
    <name type="synonym">Sinorhizobium meliloti</name>
    <dbReference type="NCBI Taxonomy" id="266834"/>
    <lineage>
        <taxon>Bacteria</taxon>
        <taxon>Pseudomonadati</taxon>
        <taxon>Pseudomonadota</taxon>
        <taxon>Alphaproteobacteria</taxon>
        <taxon>Hyphomicrobiales</taxon>
        <taxon>Rhizobiaceae</taxon>
        <taxon>Sinorhizobium/Ensifer group</taxon>
        <taxon>Sinorhizobium</taxon>
    </lineage>
</organism>
<dbReference type="EMBL" id="AL591985">
    <property type="protein sequence ID" value="CAC49000.1"/>
    <property type="molecule type" value="Genomic_DNA"/>
</dbReference>
<dbReference type="KEGG" id="sme:SM_b21027"/>
<sequence>MGSVSDRTDVFAWLNRNLTMTCREPGAFIARWSIARQRTNVFPDRDPPRGMMLRAGPARRRVASRCFSVNRATSMPQFGILWRDIEAHAPRVLDTLDEQSRCLARVSKALFMPQTLDLWTCSTSPSPMLRVTTSTEATAAADIPLFRSKQPAVRIEHAAKIGEADTGELFQNTLDSRFRLESALTLDFGHAVFDAVICCQAGSVALSGLYPADAYASSADLPLKSSRANFSCLGTDMD</sequence>
<proteinExistence type="predicted"/>
<reference evidence="2" key="2">
    <citation type="journal article" date="2001" name="Science">
        <title>The composite genome of the legume symbiont Sinorhizobium meliloti.</title>
        <authorList>
            <person name="Galibert F."/>
            <person name="Finan T.M."/>
            <person name="Long S.R."/>
            <person name="Puehler A."/>
            <person name="Abola P."/>
            <person name="Ampe F."/>
            <person name="Barloy-Hubler F."/>
            <person name="Barnett M.J."/>
            <person name="Becker A."/>
            <person name="Boistard P."/>
            <person name="Bothe G."/>
            <person name="Boutry M."/>
            <person name="Bowser L."/>
            <person name="Buhrmester J."/>
            <person name="Cadieu E."/>
            <person name="Capela D."/>
            <person name="Chain P."/>
            <person name="Cowie A."/>
            <person name="Davis R.W."/>
            <person name="Dreano S."/>
            <person name="Federspiel N.A."/>
            <person name="Fisher R.F."/>
            <person name="Gloux S."/>
            <person name="Godrie T."/>
            <person name="Goffeau A."/>
            <person name="Golding B."/>
            <person name="Gouzy J."/>
            <person name="Gurjal M."/>
            <person name="Hernandez-Lucas I."/>
            <person name="Hong A."/>
            <person name="Huizar L."/>
            <person name="Hyman R.W."/>
            <person name="Jones T."/>
            <person name="Kahn D."/>
            <person name="Kahn M.L."/>
            <person name="Kalman S."/>
            <person name="Keating D.H."/>
            <person name="Kiss E."/>
            <person name="Komp C."/>
            <person name="Lelaure V."/>
            <person name="Masuy D."/>
            <person name="Palm C."/>
            <person name="Peck M.C."/>
            <person name="Pohl T.M."/>
            <person name="Portetelle D."/>
            <person name="Purnelle B."/>
            <person name="Ramsperger U."/>
            <person name="Surzycki R."/>
            <person name="Thebault P."/>
            <person name="Vandenbol M."/>
            <person name="Vorhoelter F.J."/>
            <person name="Weidner S."/>
            <person name="Wells D.H."/>
            <person name="Wong K."/>
            <person name="Yeh K.-C."/>
            <person name="Batut J."/>
        </authorList>
    </citation>
    <scope>NUCLEOTIDE SEQUENCE [LARGE SCALE GENOMIC DNA]</scope>
    <source>
        <strain evidence="2">1021</strain>
        <plasmid evidence="2">Plasmid pSymB</plasmid>
    </source>
</reference>
<keyword evidence="1" id="KW-0614">Plasmid</keyword>
<accession>Q92VU8</accession>
<dbReference type="HOGENOM" id="CLU_1165107_0_0_5"/>
<reference evidence="1 2" key="1">
    <citation type="journal article" date="2001" name="Proc. Natl. Acad. Sci. U.S.A.">
        <title>The complete sequence of the 1,683-kb pSymB megaplasmid from the N2-fixing endosymbiont Sinorhizobium meliloti.</title>
        <authorList>
            <person name="Finan T.M."/>
            <person name="Weidner S."/>
            <person name="Wong K."/>
            <person name="Buhrmester J."/>
            <person name="Chain P."/>
            <person name="Vorholter F.J."/>
            <person name="Hernandez-Lucas I."/>
            <person name="Becker A."/>
            <person name="Cowie A."/>
            <person name="Gouzy J."/>
            <person name="Golding B."/>
            <person name="Puhler A."/>
        </authorList>
    </citation>
    <scope>NUCLEOTIDE SEQUENCE [LARGE SCALE GENOMIC DNA]</scope>
    <source>
        <strain evidence="1 2">1021</strain>
        <plasmid evidence="2">Plasmid pSymB</plasmid>
    </source>
</reference>
<geneLocation type="plasmid" evidence="1 2">
    <name>pSymB</name>
</geneLocation>
<protein>
    <submittedName>
        <fullName evidence="1">Hypothetical membrane-anchored protein</fullName>
    </submittedName>
</protein>
<name>Q92VU8_RHIME</name>
<dbReference type="Proteomes" id="UP000001976">
    <property type="component" value="Plasmid pSymB"/>
</dbReference>